<dbReference type="SUPFAM" id="SSF50341">
    <property type="entry name" value="CheW-like"/>
    <property type="match status" value="1"/>
</dbReference>
<dbReference type="KEGG" id="saqi:AXG55_08800"/>
<organism evidence="4 5">
    <name type="scientific">Silvanigrella aquatica</name>
    <dbReference type="NCBI Taxonomy" id="1915309"/>
    <lineage>
        <taxon>Bacteria</taxon>
        <taxon>Pseudomonadati</taxon>
        <taxon>Bdellovibrionota</taxon>
        <taxon>Oligoflexia</taxon>
        <taxon>Silvanigrellales</taxon>
        <taxon>Silvanigrellaceae</taxon>
        <taxon>Silvanigrella</taxon>
    </lineage>
</organism>
<keyword evidence="5" id="KW-1185">Reference proteome</keyword>
<reference evidence="4 5" key="1">
    <citation type="submission" date="2016-10" db="EMBL/GenBank/DDBJ databases">
        <title>Silvanigrella aquatica sp. nov., isolated from a freshwater lake located in the Black Forest, Germany, description of Silvanigrellaceae fam. nov., Silvanigrellales ord. nov., reclassification of the order Bdellovibrionales in the class Oligoflexia, reclassification of the families Bacteriovoracaceae and Halobacteriovoraceae in the new order Bacteriovoracales ord. nov., and reclassification of the family Pseudobacteriovoracaceae in the order Oligoflexiales.</title>
        <authorList>
            <person name="Hahn M.W."/>
            <person name="Schmidt J."/>
            <person name="Koll U."/>
            <person name="Rohde M."/>
            <person name="Verbag S."/>
            <person name="Pitt A."/>
            <person name="Nakai R."/>
            <person name="Naganuma T."/>
            <person name="Lang E."/>
        </authorList>
    </citation>
    <scope>NUCLEOTIDE SEQUENCE [LARGE SCALE GENOMIC DNA]</scope>
    <source>
        <strain evidence="4 5">MWH-Nonnen-W8red</strain>
    </source>
</reference>
<feature type="modified residue" description="4-aspartylphosphate" evidence="1">
    <location>
        <position position="243"/>
    </location>
</feature>
<dbReference type="Gene3D" id="3.40.50.2300">
    <property type="match status" value="1"/>
</dbReference>
<dbReference type="PROSITE" id="PS50110">
    <property type="entry name" value="RESPONSE_REGULATORY"/>
    <property type="match status" value="1"/>
</dbReference>
<dbReference type="GO" id="GO:0000160">
    <property type="term" value="P:phosphorelay signal transduction system"/>
    <property type="evidence" value="ECO:0007669"/>
    <property type="project" value="InterPro"/>
</dbReference>
<dbReference type="SUPFAM" id="SSF52172">
    <property type="entry name" value="CheY-like"/>
    <property type="match status" value="1"/>
</dbReference>
<dbReference type="SMART" id="SM00448">
    <property type="entry name" value="REC"/>
    <property type="match status" value="1"/>
</dbReference>
<dbReference type="Proteomes" id="UP000184731">
    <property type="component" value="Chromosome"/>
</dbReference>
<dbReference type="PANTHER" id="PTHR47233:SF3">
    <property type="entry name" value="CHEMOTAXIS PROTEIN CHEV"/>
    <property type="match status" value="1"/>
</dbReference>
<dbReference type="InterPro" id="IPR001789">
    <property type="entry name" value="Sig_transdc_resp-reg_receiver"/>
</dbReference>
<dbReference type="PROSITE" id="PS50851">
    <property type="entry name" value="CHEW"/>
    <property type="match status" value="1"/>
</dbReference>
<evidence type="ECO:0000256" key="1">
    <source>
        <dbReference type="PROSITE-ProRule" id="PRU00169"/>
    </source>
</evidence>
<gene>
    <name evidence="4" type="ORF">AXG55_08800</name>
</gene>
<name>A0A1L4D1C9_9BACT</name>
<dbReference type="PANTHER" id="PTHR47233">
    <property type="entry name" value="CHEMOTAXIS PROTEIN CHEV"/>
    <property type="match status" value="1"/>
</dbReference>
<dbReference type="InterPro" id="IPR036061">
    <property type="entry name" value="CheW-like_dom_sf"/>
</dbReference>
<dbReference type="Gene3D" id="2.30.30.40">
    <property type="entry name" value="SH3 Domains"/>
    <property type="match status" value="1"/>
</dbReference>
<evidence type="ECO:0008006" key="6">
    <source>
        <dbReference type="Google" id="ProtNLM"/>
    </source>
</evidence>
<dbReference type="OrthoDB" id="5292722at2"/>
<dbReference type="GO" id="GO:0006935">
    <property type="term" value="P:chemotaxis"/>
    <property type="evidence" value="ECO:0007669"/>
    <property type="project" value="InterPro"/>
</dbReference>
<evidence type="ECO:0000259" key="3">
    <source>
        <dbReference type="PROSITE" id="PS50851"/>
    </source>
</evidence>
<dbReference type="Pfam" id="PF01584">
    <property type="entry name" value="CheW"/>
    <property type="match status" value="1"/>
</dbReference>
<dbReference type="Gene3D" id="2.40.50.180">
    <property type="entry name" value="CheA-289, Domain 4"/>
    <property type="match status" value="1"/>
</dbReference>
<keyword evidence="1" id="KW-0597">Phosphoprotein</keyword>
<dbReference type="Pfam" id="PF00072">
    <property type="entry name" value="Response_reg"/>
    <property type="match status" value="1"/>
</dbReference>
<evidence type="ECO:0000313" key="4">
    <source>
        <dbReference type="EMBL" id="APJ03998.1"/>
    </source>
</evidence>
<accession>A0A1L4D1C9</accession>
<dbReference type="InterPro" id="IPR011006">
    <property type="entry name" value="CheY-like_superfamily"/>
</dbReference>
<evidence type="ECO:0000313" key="5">
    <source>
        <dbReference type="Proteomes" id="UP000184731"/>
    </source>
</evidence>
<dbReference type="STRING" id="1915309.AXG55_08800"/>
<protein>
    <recommendedName>
        <fullName evidence="6">Response regulatory domain-containing protein</fullName>
    </recommendedName>
</protein>
<dbReference type="AlphaFoldDB" id="A0A1L4D1C9"/>
<dbReference type="InterPro" id="IPR002545">
    <property type="entry name" value="CheW-lke_dom"/>
</dbReference>
<dbReference type="RefSeq" id="WP_148697744.1">
    <property type="nucleotide sequence ID" value="NZ_CP017834.1"/>
</dbReference>
<sequence>MMESQQILKSIDEKNVVILPFSLIHSNCELHLGLNVQKVASVVEVGDYSLLPGVSAPFLYMIKIQGIPVPVIEINQLNNLNELNNYQLKNCDKIKYVKKRIIICHVLTIYIGIVVDITKKIKTISNKELLPPPDIWENDKHFFVSAMINEKEKYRYIFDIEKYIASIGISIGNVAQDFKSNSDNIKVLKGKTGLVVEDSRVYQALAKQFFEKYEMHMELAKDGKQGLEMLLANAENYDFVISDIEMPNMNGIQMIKEFKSIKKVNTTPILFHSSISNPEFSKDLQEEGLGLFIHKFNEENLIKTILSFFK</sequence>
<evidence type="ECO:0000259" key="2">
    <source>
        <dbReference type="PROSITE" id="PS50110"/>
    </source>
</evidence>
<feature type="domain" description="CheW-like" evidence="3">
    <location>
        <begin position="15"/>
        <end position="169"/>
    </location>
</feature>
<proteinExistence type="predicted"/>
<dbReference type="EMBL" id="CP017834">
    <property type="protein sequence ID" value="APJ03998.1"/>
    <property type="molecule type" value="Genomic_DNA"/>
</dbReference>
<feature type="domain" description="Response regulatory" evidence="2">
    <location>
        <begin position="192"/>
        <end position="310"/>
    </location>
</feature>